<feature type="compositionally biased region" description="Basic and acidic residues" evidence="1">
    <location>
        <begin position="33"/>
        <end position="71"/>
    </location>
</feature>
<dbReference type="KEGG" id="lak:106168505"/>
<evidence type="ECO:0000313" key="3">
    <source>
        <dbReference type="RefSeq" id="XP_013403045.1"/>
    </source>
</evidence>
<dbReference type="InParanoid" id="A0A1S3IXX2"/>
<feature type="region of interest" description="Disordered" evidence="1">
    <location>
        <begin position="33"/>
        <end position="78"/>
    </location>
</feature>
<dbReference type="Proteomes" id="UP000085678">
    <property type="component" value="Unplaced"/>
</dbReference>
<dbReference type="RefSeq" id="XP_013403045.1">
    <property type="nucleotide sequence ID" value="XM_013547591.2"/>
</dbReference>
<dbReference type="GeneID" id="106168505"/>
<evidence type="ECO:0000256" key="1">
    <source>
        <dbReference type="SAM" id="MobiDB-lite"/>
    </source>
</evidence>
<name>A0A1S3IXX2_LINAN</name>
<evidence type="ECO:0000313" key="2">
    <source>
        <dbReference type="Proteomes" id="UP000085678"/>
    </source>
</evidence>
<protein>
    <submittedName>
        <fullName evidence="3">Uncharacterized protein LOC106168505</fullName>
    </submittedName>
</protein>
<accession>A0A1S3IXX2</accession>
<proteinExistence type="predicted"/>
<keyword evidence="2" id="KW-1185">Reference proteome</keyword>
<gene>
    <name evidence="3" type="primary">LOC106168505</name>
</gene>
<sequence length="111" mass="12321">MQDSGCAHKSGSSLTEVEGQKMKFLKWKINDESKGKPSKLAKQDTCKLQDTIRNEGEAGAHGDDTAAKDGPMENIDSDEYGDETIERLSEHFRTLDNAGFKTSMCQAEWPH</sequence>
<dbReference type="AlphaFoldDB" id="A0A1S3IXX2"/>
<reference evidence="3" key="1">
    <citation type="submission" date="2025-08" db="UniProtKB">
        <authorList>
            <consortium name="RefSeq"/>
        </authorList>
    </citation>
    <scope>IDENTIFICATION</scope>
    <source>
        <tissue evidence="3">Gonads</tissue>
    </source>
</reference>
<organism evidence="2 3">
    <name type="scientific">Lingula anatina</name>
    <name type="common">Brachiopod</name>
    <name type="synonym">Lingula unguis</name>
    <dbReference type="NCBI Taxonomy" id="7574"/>
    <lineage>
        <taxon>Eukaryota</taxon>
        <taxon>Metazoa</taxon>
        <taxon>Spiralia</taxon>
        <taxon>Lophotrochozoa</taxon>
        <taxon>Brachiopoda</taxon>
        <taxon>Linguliformea</taxon>
        <taxon>Lingulata</taxon>
        <taxon>Lingulida</taxon>
        <taxon>Linguloidea</taxon>
        <taxon>Lingulidae</taxon>
        <taxon>Lingula</taxon>
    </lineage>
</organism>